<accession>A0A6C0BWE4</accession>
<evidence type="ECO:0000313" key="1">
    <source>
        <dbReference type="EMBL" id="QHS95583.1"/>
    </source>
</evidence>
<proteinExistence type="predicted"/>
<reference evidence="1" key="1">
    <citation type="journal article" date="2020" name="Nature">
        <title>Giant virus diversity and host interactions through global metagenomics.</title>
        <authorList>
            <person name="Schulz F."/>
            <person name="Roux S."/>
            <person name="Paez-Espino D."/>
            <person name="Jungbluth S."/>
            <person name="Walsh D.A."/>
            <person name="Denef V.J."/>
            <person name="McMahon K.D."/>
            <person name="Konstantinidis K.T."/>
            <person name="Eloe-Fadrosh E.A."/>
            <person name="Kyrpides N.C."/>
            <person name="Woyke T."/>
        </authorList>
    </citation>
    <scope>NUCLEOTIDE SEQUENCE</scope>
    <source>
        <strain evidence="1">GVMAG-M-3300018868-6</strain>
    </source>
</reference>
<name>A0A6C0BWE4_9ZZZZ</name>
<sequence>MESECIQKIKDLFSHYNGDEFVEKKIHEFVVDILPAKVDALIIEKFKREVRREHLDDLSNKFIQSFLSNNEQQYFYISNTDKHVAYDGTTYTHINADSILFKVLKAIKQAPNKELLQWKYKIKTHIIKQIKERNMLKNIPESATIQAVIGLLTATICKDKATAKYFLSVVGDNVLNKHHSCELKYFIDEKFKVFMNVVSDMTLSSFKYAFNPVDNFKYRFNMSHHKMDDARVIHFENQASLTAWKSLMKEHFLDFINVAAHYSVRYGSADKYAEESDVSLRERVFYLRENQPDDIVGKFITSNLVFIDATSPESLDAKQIYYLWKAYLREKQLPIILNSCELMTYMPENVGIKSKKESYMPKFVNFWNTAVVEDDGEKYLEIGELFEMFLKWLRENGDAYEKFAATSLNEEAIADLIKDYACVDIVDNKYFDGYKCALWDKRTDVGRFLNGMIVDNEETKATYKKYCEWCKTNNAKIVSINYFRWVAE</sequence>
<organism evidence="1">
    <name type="scientific">viral metagenome</name>
    <dbReference type="NCBI Taxonomy" id="1070528"/>
    <lineage>
        <taxon>unclassified sequences</taxon>
        <taxon>metagenomes</taxon>
        <taxon>organismal metagenomes</taxon>
    </lineage>
</organism>
<protein>
    <submittedName>
        <fullName evidence="1">Uncharacterized protein</fullName>
    </submittedName>
</protein>
<dbReference type="AlphaFoldDB" id="A0A6C0BWE4"/>
<dbReference type="EMBL" id="MN739253">
    <property type="protein sequence ID" value="QHS95583.1"/>
    <property type="molecule type" value="Genomic_DNA"/>
</dbReference>